<evidence type="ECO:0000256" key="2">
    <source>
        <dbReference type="ARBA" id="ARBA00004585"/>
    </source>
</evidence>
<keyword evidence="12" id="KW-1133">Transmembrane helix</keyword>
<sequence length="624" mass="71276">MEYARNCLSRFNEKHQITEDIDIIAYVLKRVAITVNNALKGNHSYWYLFESIAKKYPNNNGLIFVKPTSEYFSLESYTFQEIYDIVLRLSFILVDKYGLKSGDTVALDFTNKPLFIFLWFSCWNIGVAPAFLNYNVVGDPLIHCVKEAEATSLFVDPKVADQVRPYEKELSKITNVNYINEDELLLLIKNPSSPKFRQDNDLRNKYNATDYSTAALIYTSGTTGLPKPAIMSWRKAGLGASLYTKIVKITPESIVYTSMPLYHSTAAILGLCTTWLAGGCIALSVKFSVSTIWNQIKLCQATHLQYVGEVCRYLLNSKPHPLERDHNLQIAYGNGLRADIWKEFKSRFNIEAVGEFYAATESPIALTSFQTGDIGIGSCRKYGTIISQILSYQQAIIRMDPDDSSQVYRNAKGLCEVTKPGEQGELIMNLFFAKKPERAFQGYKNNTKETNSKILRNVFRKGDAWFRSGDLLKKDESDHWYFVDRMGDTFRWKSENVSTNEVELILSNNIDSIKEVVVVGVKINGYEGRAGYAIIQQSNDRIKETLKEIATCKLLTSYAKPIFVKFVPEIKHTDNFKLLKTHYKNEKFPKGENDDQVIYWLNGKEYQELTEVDWEKIISGKARI</sequence>
<keyword evidence="22" id="KW-1185">Reference proteome</keyword>
<evidence type="ECO:0000256" key="4">
    <source>
        <dbReference type="ARBA" id="ARBA00006432"/>
    </source>
</evidence>
<keyword evidence="10" id="KW-0547">Nucleotide-binding</keyword>
<evidence type="ECO:0000313" key="21">
    <source>
        <dbReference type="EMBL" id="KAH3672395.1"/>
    </source>
</evidence>
<keyword evidence="7" id="KW-0436">Ligase</keyword>
<organism evidence="21 22">
    <name type="scientific">Wickerhamomyces mucosus</name>
    <dbReference type="NCBI Taxonomy" id="1378264"/>
    <lineage>
        <taxon>Eukaryota</taxon>
        <taxon>Fungi</taxon>
        <taxon>Dikarya</taxon>
        <taxon>Ascomycota</taxon>
        <taxon>Saccharomycotina</taxon>
        <taxon>Saccharomycetes</taxon>
        <taxon>Phaffomycetales</taxon>
        <taxon>Wickerhamomycetaceae</taxon>
        <taxon>Wickerhamomyces</taxon>
    </lineage>
</organism>
<dbReference type="EMBL" id="JAEUBF010001150">
    <property type="protein sequence ID" value="KAH3672395.1"/>
    <property type="molecule type" value="Genomic_DNA"/>
</dbReference>
<keyword evidence="8" id="KW-0551">Lipid droplet</keyword>
<reference evidence="21" key="2">
    <citation type="submission" date="2021-01" db="EMBL/GenBank/DDBJ databases">
        <authorList>
            <person name="Schikora-Tamarit M.A."/>
        </authorList>
    </citation>
    <scope>NUCLEOTIDE SEQUENCE</scope>
    <source>
        <strain evidence="21">CBS6341</strain>
    </source>
</reference>
<evidence type="ECO:0000256" key="1">
    <source>
        <dbReference type="ARBA" id="ARBA00004502"/>
    </source>
</evidence>
<evidence type="ECO:0000256" key="8">
    <source>
        <dbReference type="ARBA" id="ARBA00022677"/>
    </source>
</evidence>
<evidence type="ECO:0000256" key="11">
    <source>
        <dbReference type="ARBA" id="ARBA00022840"/>
    </source>
</evidence>
<dbReference type="GO" id="GO:0009898">
    <property type="term" value="C:cytoplasmic side of plasma membrane"/>
    <property type="evidence" value="ECO:0007669"/>
    <property type="project" value="TreeGrafter"/>
</dbReference>
<evidence type="ECO:0000256" key="9">
    <source>
        <dbReference type="ARBA" id="ARBA00022692"/>
    </source>
</evidence>
<keyword evidence="14" id="KW-0472">Membrane</keyword>
<dbReference type="GO" id="GO:0005524">
    <property type="term" value="F:ATP binding"/>
    <property type="evidence" value="ECO:0007669"/>
    <property type="project" value="UniProtKB-KW"/>
</dbReference>
<dbReference type="AlphaFoldDB" id="A0A9P8TBH0"/>
<dbReference type="PANTHER" id="PTHR43107">
    <property type="entry name" value="LONG-CHAIN FATTY ACID TRANSPORT PROTEIN"/>
    <property type="match status" value="1"/>
</dbReference>
<evidence type="ECO:0000256" key="12">
    <source>
        <dbReference type="ARBA" id="ARBA00022989"/>
    </source>
</evidence>
<keyword evidence="9" id="KW-0812">Transmembrane</keyword>
<dbReference type="GO" id="GO:0005811">
    <property type="term" value="C:lipid droplet"/>
    <property type="evidence" value="ECO:0007669"/>
    <property type="project" value="UniProtKB-SubCell"/>
</dbReference>
<dbReference type="GO" id="GO:0004467">
    <property type="term" value="F:long-chain fatty acid-CoA ligase activity"/>
    <property type="evidence" value="ECO:0007669"/>
    <property type="project" value="TreeGrafter"/>
</dbReference>
<reference evidence="21" key="1">
    <citation type="journal article" date="2021" name="Open Biol.">
        <title>Shared evolutionary footprints suggest mitochondrial oxidative damage underlies multiple complex I losses in fungi.</title>
        <authorList>
            <person name="Schikora-Tamarit M.A."/>
            <person name="Marcet-Houben M."/>
            <person name="Nosek J."/>
            <person name="Gabaldon T."/>
        </authorList>
    </citation>
    <scope>NUCLEOTIDE SEQUENCE</scope>
    <source>
        <strain evidence="21">CBS6341</strain>
    </source>
</reference>
<evidence type="ECO:0000256" key="19">
    <source>
        <dbReference type="ARBA" id="ARBA00078285"/>
    </source>
</evidence>
<keyword evidence="13" id="KW-0445">Lipid transport</keyword>
<keyword evidence="5" id="KW-0813">Transport</keyword>
<keyword evidence="6" id="KW-1003">Cell membrane</keyword>
<evidence type="ECO:0000256" key="5">
    <source>
        <dbReference type="ARBA" id="ARBA00022448"/>
    </source>
</evidence>
<dbReference type="Proteomes" id="UP000769528">
    <property type="component" value="Unassembled WGS sequence"/>
</dbReference>
<evidence type="ECO:0000256" key="14">
    <source>
        <dbReference type="ARBA" id="ARBA00023136"/>
    </source>
</evidence>
<keyword evidence="15" id="KW-0576">Peroxisome</keyword>
<dbReference type="Gene3D" id="3.40.50.12780">
    <property type="entry name" value="N-terminal domain of ligase-like"/>
    <property type="match status" value="1"/>
</dbReference>
<dbReference type="GO" id="GO:0005324">
    <property type="term" value="F:long-chain fatty acid transmembrane transporter activity"/>
    <property type="evidence" value="ECO:0007669"/>
    <property type="project" value="TreeGrafter"/>
</dbReference>
<evidence type="ECO:0000256" key="7">
    <source>
        <dbReference type="ARBA" id="ARBA00022598"/>
    </source>
</evidence>
<dbReference type="PANTHER" id="PTHR43107:SF15">
    <property type="entry name" value="FATTY ACID TRANSPORT PROTEIN 3, ISOFORM A"/>
    <property type="match status" value="1"/>
</dbReference>
<dbReference type="GO" id="GO:0044539">
    <property type="term" value="P:long-chain fatty acid import into cell"/>
    <property type="evidence" value="ECO:0007669"/>
    <property type="project" value="TreeGrafter"/>
</dbReference>
<dbReference type="InterPro" id="IPR020845">
    <property type="entry name" value="AMP-binding_CS"/>
</dbReference>
<accession>A0A9P8TBH0</accession>
<evidence type="ECO:0000313" key="22">
    <source>
        <dbReference type="Proteomes" id="UP000769528"/>
    </source>
</evidence>
<evidence type="ECO:0000256" key="18">
    <source>
        <dbReference type="ARBA" id="ARBA00068795"/>
    </source>
</evidence>
<evidence type="ECO:0000256" key="16">
    <source>
        <dbReference type="ARBA" id="ARBA00051585"/>
    </source>
</evidence>
<dbReference type="PROSITE" id="PS00455">
    <property type="entry name" value="AMP_BINDING"/>
    <property type="match status" value="1"/>
</dbReference>
<name>A0A9P8TBH0_9ASCO</name>
<comment type="similarity">
    <text evidence="4">Belongs to the ATP-dependent AMP-binding enzyme family.</text>
</comment>
<dbReference type="FunFam" id="3.40.50.12780:FF:000019">
    <property type="entry name" value="Long-chain fatty acid transporter"/>
    <property type="match status" value="1"/>
</dbReference>
<evidence type="ECO:0000256" key="6">
    <source>
        <dbReference type="ARBA" id="ARBA00022475"/>
    </source>
</evidence>
<evidence type="ECO:0000256" key="17">
    <source>
        <dbReference type="ARBA" id="ARBA00060276"/>
    </source>
</evidence>
<feature type="domain" description="AMP-dependent synthetase/ligase" evidence="20">
    <location>
        <begin position="51"/>
        <end position="408"/>
    </location>
</feature>
<keyword evidence="11" id="KW-0067">ATP-binding</keyword>
<dbReference type="Pfam" id="PF00501">
    <property type="entry name" value="AMP-binding"/>
    <property type="match status" value="1"/>
</dbReference>
<dbReference type="InterPro" id="IPR042099">
    <property type="entry name" value="ANL_N_sf"/>
</dbReference>
<evidence type="ECO:0000259" key="20">
    <source>
        <dbReference type="Pfam" id="PF00501"/>
    </source>
</evidence>
<dbReference type="InterPro" id="IPR045851">
    <property type="entry name" value="AMP-bd_C_sf"/>
</dbReference>
<dbReference type="Gene3D" id="3.30.300.30">
    <property type="match status" value="1"/>
</dbReference>
<comment type="function">
    <text evidence="17">Acyl-CoA synthetase required for both the import of long chain fatty acids (LCFAs) (C14-C18) and the activation very long chain fatty acids (VLCFAs) (C20-C26) by esterification of the fatty acids into metabolically active CoA-thioesters for subsequent degradation or incorporation into phospholipids. The transport and fatty acyl-CoA synthetase activities are genetically separable and are thus independent activities. Esterifies VLCFAs in the peroxisome matrix. The VLCFAs are actively transported into peroxisomes by a PXA1-PXA2 heterodimeric transporter in the peroxisomal membrane.</text>
</comment>
<evidence type="ECO:0000256" key="15">
    <source>
        <dbReference type="ARBA" id="ARBA00023140"/>
    </source>
</evidence>
<dbReference type="OrthoDB" id="10253869at2759"/>
<evidence type="ECO:0000256" key="13">
    <source>
        <dbReference type="ARBA" id="ARBA00023055"/>
    </source>
</evidence>
<comment type="catalytic activity">
    <reaction evidence="16">
        <text>a very long-chain fatty acid + ATP + CoA = a very long-chain fatty acyl-CoA + AMP + diphosphate</text>
        <dbReference type="Rhea" id="RHEA:54536"/>
        <dbReference type="ChEBI" id="CHEBI:30616"/>
        <dbReference type="ChEBI" id="CHEBI:33019"/>
        <dbReference type="ChEBI" id="CHEBI:57287"/>
        <dbReference type="ChEBI" id="CHEBI:58950"/>
        <dbReference type="ChEBI" id="CHEBI:138261"/>
        <dbReference type="ChEBI" id="CHEBI:456215"/>
    </reaction>
</comment>
<gene>
    <name evidence="21" type="ORF">WICMUC_004231</name>
</gene>
<protein>
    <recommendedName>
        <fullName evidence="18">Very long-chain fatty acid transport protein</fullName>
    </recommendedName>
    <alternativeName>
        <fullName evidence="19">Very-long-chain acyl-CoA synthetase</fullName>
    </alternativeName>
</protein>
<proteinExistence type="inferred from homology"/>
<comment type="subcellular location">
    <subcellularLocation>
        <location evidence="3">Cell membrane</location>
        <topology evidence="3">Multi-pass membrane protein</topology>
    </subcellularLocation>
    <subcellularLocation>
        <location evidence="1">Lipid droplet</location>
    </subcellularLocation>
    <subcellularLocation>
        <location evidence="2">Peroxisome membrane</location>
        <topology evidence="2">Multi-pass membrane protein</topology>
    </subcellularLocation>
</comment>
<evidence type="ECO:0000256" key="3">
    <source>
        <dbReference type="ARBA" id="ARBA00004651"/>
    </source>
</evidence>
<comment type="caution">
    <text evidence="21">The sequence shown here is derived from an EMBL/GenBank/DDBJ whole genome shotgun (WGS) entry which is preliminary data.</text>
</comment>
<evidence type="ECO:0000256" key="10">
    <source>
        <dbReference type="ARBA" id="ARBA00022741"/>
    </source>
</evidence>
<dbReference type="SUPFAM" id="SSF56801">
    <property type="entry name" value="Acetyl-CoA synthetase-like"/>
    <property type="match status" value="1"/>
</dbReference>
<dbReference type="InterPro" id="IPR000873">
    <property type="entry name" value="AMP-dep_synth/lig_dom"/>
</dbReference>
<dbReference type="GO" id="GO:0005778">
    <property type="term" value="C:peroxisomal membrane"/>
    <property type="evidence" value="ECO:0007669"/>
    <property type="project" value="UniProtKB-SubCell"/>
</dbReference>